<dbReference type="GO" id="GO:0032259">
    <property type="term" value="P:methylation"/>
    <property type="evidence" value="ECO:0007669"/>
    <property type="project" value="UniProtKB-KW"/>
</dbReference>
<dbReference type="SUPFAM" id="SSF47757">
    <property type="entry name" value="Chemotaxis receptor methyltransferase CheR, N-terminal domain"/>
    <property type="match status" value="1"/>
</dbReference>
<organism evidence="7 8">
    <name type="scientific">Desulfonema magnum</name>
    <dbReference type="NCBI Taxonomy" id="45655"/>
    <lineage>
        <taxon>Bacteria</taxon>
        <taxon>Pseudomonadati</taxon>
        <taxon>Thermodesulfobacteriota</taxon>
        <taxon>Desulfobacteria</taxon>
        <taxon>Desulfobacterales</taxon>
        <taxon>Desulfococcaceae</taxon>
        <taxon>Desulfonema</taxon>
    </lineage>
</organism>
<evidence type="ECO:0000313" key="7">
    <source>
        <dbReference type="EMBL" id="QTA88425.1"/>
    </source>
</evidence>
<evidence type="ECO:0000256" key="3">
    <source>
        <dbReference type="ARBA" id="ARBA00022603"/>
    </source>
</evidence>
<protein>
    <recommendedName>
        <fullName evidence="2">protein-glutamate O-methyltransferase</fullName>
        <ecNumber evidence="2">2.1.1.80</ecNumber>
    </recommendedName>
</protein>
<evidence type="ECO:0000256" key="1">
    <source>
        <dbReference type="ARBA" id="ARBA00001541"/>
    </source>
</evidence>
<dbReference type="InterPro" id="IPR029063">
    <property type="entry name" value="SAM-dependent_MTases_sf"/>
</dbReference>
<dbReference type="InterPro" id="IPR022641">
    <property type="entry name" value="CheR_N"/>
</dbReference>
<dbReference type="Pfam" id="PF01739">
    <property type="entry name" value="CheR"/>
    <property type="match status" value="1"/>
</dbReference>
<accession>A0A975GP51</accession>
<dbReference type="AlphaFoldDB" id="A0A975GP51"/>
<dbReference type="InterPro" id="IPR022642">
    <property type="entry name" value="CheR_C"/>
</dbReference>
<sequence>MFKITEPEYILMKKYIEEHCGIHLEADKEYLVESRLADLLIETGCKSFQEFHLKARSNDPGGELRDRIVDAMTTNETSWFRDKNTWEYLEEVAVPALLSQAAETGRASVWSAAASTGQEAYSLLMLLDEATRQRGLPSLLDRVEIIATDISSSAVLTGSSARYDTIAMNRGLPEDKKEKYFTKLDNIWLFDQELKERVLFKKFNLQNDFIFPETFDLILCRYVSIYFSEDFKCELFSKMAQVLKPGGVLLLGATESLREFSNDFEISYYKSVVINKRK</sequence>
<dbReference type="InterPro" id="IPR000780">
    <property type="entry name" value="CheR_MeTrfase"/>
</dbReference>
<dbReference type="SUPFAM" id="SSF53335">
    <property type="entry name" value="S-adenosyl-L-methionine-dependent methyltransferases"/>
    <property type="match status" value="1"/>
</dbReference>
<dbReference type="RefSeq" id="WP_207683198.1">
    <property type="nucleotide sequence ID" value="NZ_CP061800.1"/>
</dbReference>
<keyword evidence="3 7" id="KW-0489">Methyltransferase</keyword>
<dbReference type="GO" id="GO:0008983">
    <property type="term" value="F:protein-glutamate O-methyltransferase activity"/>
    <property type="evidence" value="ECO:0007669"/>
    <property type="project" value="UniProtKB-EC"/>
</dbReference>
<comment type="catalytic activity">
    <reaction evidence="1">
        <text>L-glutamyl-[protein] + S-adenosyl-L-methionine = [protein]-L-glutamate 5-O-methyl ester + S-adenosyl-L-homocysteine</text>
        <dbReference type="Rhea" id="RHEA:24452"/>
        <dbReference type="Rhea" id="RHEA-COMP:10208"/>
        <dbReference type="Rhea" id="RHEA-COMP:10311"/>
        <dbReference type="ChEBI" id="CHEBI:29973"/>
        <dbReference type="ChEBI" id="CHEBI:57856"/>
        <dbReference type="ChEBI" id="CHEBI:59789"/>
        <dbReference type="ChEBI" id="CHEBI:82795"/>
        <dbReference type="EC" id="2.1.1.80"/>
    </reaction>
</comment>
<dbReference type="InterPro" id="IPR036804">
    <property type="entry name" value="CheR_N_sf"/>
</dbReference>
<evidence type="ECO:0000256" key="5">
    <source>
        <dbReference type="ARBA" id="ARBA00022691"/>
    </source>
</evidence>
<dbReference type="CDD" id="cd02440">
    <property type="entry name" value="AdoMet_MTases"/>
    <property type="match status" value="1"/>
</dbReference>
<evidence type="ECO:0000256" key="4">
    <source>
        <dbReference type="ARBA" id="ARBA00022679"/>
    </source>
</evidence>
<dbReference type="KEGG" id="dmm:dnm_044710"/>
<dbReference type="EC" id="2.1.1.80" evidence="2"/>
<keyword evidence="8" id="KW-1185">Reference proteome</keyword>
<evidence type="ECO:0000256" key="2">
    <source>
        <dbReference type="ARBA" id="ARBA00012534"/>
    </source>
</evidence>
<reference evidence="7" key="1">
    <citation type="journal article" date="2021" name="Microb. Physiol.">
        <title>Proteogenomic Insights into the Physiology of Marine, Sulfate-Reducing, Filamentous Desulfonema limicola and Desulfonema magnum.</title>
        <authorList>
            <person name="Schnaars V."/>
            <person name="Wohlbrand L."/>
            <person name="Scheve S."/>
            <person name="Hinrichs C."/>
            <person name="Reinhardt R."/>
            <person name="Rabus R."/>
        </authorList>
    </citation>
    <scope>NUCLEOTIDE SEQUENCE</scope>
    <source>
        <strain evidence="7">4be13</strain>
    </source>
</reference>
<dbReference type="PROSITE" id="PS50123">
    <property type="entry name" value="CHER"/>
    <property type="match status" value="1"/>
</dbReference>
<keyword evidence="5" id="KW-0949">S-adenosyl-L-methionine</keyword>
<dbReference type="EMBL" id="CP061800">
    <property type="protein sequence ID" value="QTA88425.1"/>
    <property type="molecule type" value="Genomic_DNA"/>
</dbReference>
<feature type="domain" description="CheR-type methyltransferase" evidence="6">
    <location>
        <begin position="1"/>
        <end position="278"/>
    </location>
</feature>
<dbReference type="InterPro" id="IPR050903">
    <property type="entry name" value="Bact_Chemotaxis_MeTrfase"/>
</dbReference>
<evidence type="ECO:0000313" key="8">
    <source>
        <dbReference type="Proteomes" id="UP000663722"/>
    </source>
</evidence>
<dbReference type="Gene3D" id="1.10.155.10">
    <property type="entry name" value="Chemotaxis receptor methyltransferase CheR, N-terminal domain"/>
    <property type="match status" value="1"/>
</dbReference>
<dbReference type="PANTHER" id="PTHR24422">
    <property type="entry name" value="CHEMOTAXIS PROTEIN METHYLTRANSFERASE"/>
    <property type="match status" value="1"/>
</dbReference>
<dbReference type="SMART" id="SM00138">
    <property type="entry name" value="MeTrc"/>
    <property type="match status" value="1"/>
</dbReference>
<dbReference type="Proteomes" id="UP000663722">
    <property type="component" value="Chromosome"/>
</dbReference>
<dbReference type="Gene3D" id="3.40.50.150">
    <property type="entry name" value="Vaccinia Virus protein VP39"/>
    <property type="match status" value="1"/>
</dbReference>
<dbReference type="Pfam" id="PF03705">
    <property type="entry name" value="CheR_N"/>
    <property type="match status" value="1"/>
</dbReference>
<dbReference type="PANTHER" id="PTHR24422:SF21">
    <property type="entry name" value="CHEMOTAXIS PROTEIN METHYLTRANSFERASE 1"/>
    <property type="match status" value="1"/>
</dbReference>
<evidence type="ECO:0000259" key="6">
    <source>
        <dbReference type="PROSITE" id="PS50123"/>
    </source>
</evidence>
<dbReference type="PRINTS" id="PR00996">
    <property type="entry name" value="CHERMTFRASE"/>
</dbReference>
<proteinExistence type="predicted"/>
<name>A0A975GP51_9BACT</name>
<keyword evidence="4" id="KW-0808">Transferase</keyword>
<gene>
    <name evidence="7" type="primary">cheR2</name>
    <name evidence="7" type="ORF">dnm_044710</name>
</gene>